<dbReference type="AlphaFoldDB" id="E9DFQ0"/>
<dbReference type="PANTHER" id="PTHR43194">
    <property type="entry name" value="HYDROLASE ALPHA/BETA FOLD FAMILY"/>
    <property type="match status" value="1"/>
</dbReference>
<gene>
    <name evidence="2" type="ORF">CPSG_08565</name>
</gene>
<evidence type="ECO:0000313" key="3">
    <source>
        <dbReference type="Proteomes" id="UP000002497"/>
    </source>
</evidence>
<reference evidence="3" key="2">
    <citation type="submission" date="2010-03" db="EMBL/GenBank/DDBJ databases">
        <title>The genome sequence of Coccidioides posadasii strain Silveira.</title>
        <authorList>
            <consortium name="The Broad Institute Genome Sequencing Center for Infectious Disease"/>
            <person name="Neafsey D."/>
            <person name="Orbach M."/>
            <person name="Henn M.R."/>
            <person name="Cole G.T."/>
            <person name="Galgiani J."/>
            <person name="Gardner M.J."/>
            <person name="Kirkland T.N."/>
            <person name="Taylor J.W."/>
            <person name="Young S.K."/>
            <person name="Zeng Q."/>
            <person name="Koehrsen M."/>
            <person name="Alvarado L."/>
            <person name="Berlin A."/>
            <person name="Borenstein D."/>
            <person name="Chapman S.B."/>
            <person name="Chen Z."/>
            <person name="Engels R."/>
            <person name="Freedman E."/>
            <person name="Gellesch M."/>
            <person name="Goldberg J."/>
            <person name="Griggs A."/>
            <person name="Gujja S."/>
            <person name="Heilman E."/>
            <person name="Heiman D."/>
            <person name="Howarth C."/>
            <person name="Jen D."/>
            <person name="Larson L."/>
            <person name="Mehta T."/>
            <person name="Neiman D."/>
            <person name="Park D."/>
            <person name="Pearson M."/>
            <person name="Richards J."/>
            <person name="Roberts A."/>
            <person name="Saif S."/>
            <person name="Shea T."/>
            <person name="Shenoy N."/>
            <person name="Sisk P."/>
            <person name="Stolte C."/>
            <person name="Sykes S."/>
            <person name="Walk T."/>
            <person name="White J."/>
            <person name="Yandava C."/>
            <person name="Haas B."/>
            <person name="Nusbaum C."/>
            <person name="Birren B."/>
        </authorList>
    </citation>
    <scope>NUCLEOTIDE SEQUENCE [LARGE SCALE GENOMIC DNA]</scope>
    <source>
        <strain evidence="3">RMSCC 757 / Silveira</strain>
    </source>
</reference>
<protein>
    <recommendedName>
        <fullName evidence="1">AB hydrolase-1 domain-containing protein</fullName>
    </recommendedName>
</protein>
<reference evidence="3" key="1">
    <citation type="journal article" date="2010" name="Genome Res.">
        <title>Population genomic sequencing of Coccidioides fungi reveals recent hybridization and transposon control.</title>
        <authorList>
            <person name="Neafsey D.E."/>
            <person name="Barker B.M."/>
            <person name="Sharpton T.J."/>
            <person name="Stajich J.E."/>
            <person name="Park D.J."/>
            <person name="Whiston E."/>
            <person name="Hung C.-Y."/>
            <person name="McMahan C."/>
            <person name="White J."/>
            <person name="Sykes S."/>
            <person name="Heiman D."/>
            <person name="Young S."/>
            <person name="Zeng Q."/>
            <person name="Abouelleil A."/>
            <person name="Aftuck L."/>
            <person name="Bessette D."/>
            <person name="Brown A."/>
            <person name="FitzGerald M."/>
            <person name="Lui A."/>
            <person name="Macdonald J.P."/>
            <person name="Priest M."/>
            <person name="Orbach M.J."/>
            <person name="Galgiani J.N."/>
            <person name="Kirkland T.N."/>
            <person name="Cole G.T."/>
            <person name="Birren B.W."/>
            <person name="Henn M.R."/>
            <person name="Taylor J.W."/>
            <person name="Rounsley S.D."/>
        </authorList>
    </citation>
    <scope>NUCLEOTIDE SEQUENCE [LARGE SCALE GENOMIC DNA]</scope>
    <source>
        <strain evidence="3">RMSCC 757 / Silveira</strain>
    </source>
</reference>
<sequence length="308" mass="34179">MPRFNSPVDGAHLFYRDYVPASHPPPYHPDPAYGTKPQPAIVFIHPWPQSGLVYEPLMLQLCETYRFRCIAPDRRGFGKSDWNGCDNDQSKPIDYSVFAADTIHLLEKINVGPFVFVAASMGPAETIQAYWQSEYVRENCKGFFWIGPALPCPLASSAHPKAPSQEVWDGIMQGLRTSRAEFVKQALPASLGPDGGHNLPQDTLQQYVQLILSADSLAVERCIQIITSTDFTEMLARIGKETDVPVTAVNGDKDTGNPTEATLDKIKDLIPRAITKEYQNGAHGLQITHRAELLEDLLEFIASLKFPA</sequence>
<dbReference type="Gene3D" id="3.40.50.1820">
    <property type="entry name" value="alpha/beta hydrolase"/>
    <property type="match status" value="1"/>
</dbReference>
<evidence type="ECO:0000313" key="2">
    <source>
        <dbReference type="EMBL" id="EFW14907.1"/>
    </source>
</evidence>
<proteinExistence type="predicted"/>
<name>E9DFQ0_COCPS</name>
<dbReference type="OrthoDB" id="408373at2759"/>
<dbReference type="VEuPathDB" id="FungiDB:D8B26_000444"/>
<dbReference type="Pfam" id="PF00561">
    <property type="entry name" value="Abhydrolase_1"/>
    <property type="match status" value="1"/>
</dbReference>
<accession>E9DFQ0</accession>
<dbReference type="HOGENOM" id="CLU_020336_12_1_1"/>
<dbReference type="InterPro" id="IPR050228">
    <property type="entry name" value="Carboxylesterase_BioH"/>
</dbReference>
<dbReference type="InterPro" id="IPR000073">
    <property type="entry name" value="AB_hydrolase_1"/>
</dbReference>
<dbReference type="SUPFAM" id="SSF53474">
    <property type="entry name" value="alpha/beta-Hydrolases"/>
    <property type="match status" value="1"/>
</dbReference>
<dbReference type="EMBL" id="GL636503">
    <property type="protein sequence ID" value="EFW14907.1"/>
    <property type="molecule type" value="Genomic_DNA"/>
</dbReference>
<dbReference type="Proteomes" id="UP000002497">
    <property type="component" value="Unassembled WGS sequence"/>
</dbReference>
<dbReference type="InterPro" id="IPR029058">
    <property type="entry name" value="AB_hydrolase_fold"/>
</dbReference>
<dbReference type="OMA" id="EGQIRSW"/>
<dbReference type="PANTHER" id="PTHR43194:SF2">
    <property type="entry name" value="PEROXISOMAL MEMBRANE PROTEIN LPX1"/>
    <property type="match status" value="1"/>
</dbReference>
<evidence type="ECO:0000259" key="1">
    <source>
        <dbReference type="Pfam" id="PF00561"/>
    </source>
</evidence>
<organism evidence="3">
    <name type="scientific">Coccidioides posadasii (strain RMSCC 757 / Silveira)</name>
    <name type="common">Valley fever fungus</name>
    <dbReference type="NCBI Taxonomy" id="443226"/>
    <lineage>
        <taxon>Eukaryota</taxon>
        <taxon>Fungi</taxon>
        <taxon>Dikarya</taxon>
        <taxon>Ascomycota</taxon>
        <taxon>Pezizomycotina</taxon>
        <taxon>Eurotiomycetes</taxon>
        <taxon>Eurotiomycetidae</taxon>
        <taxon>Onygenales</taxon>
        <taxon>Onygenaceae</taxon>
        <taxon>Coccidioides</taxon>
    </lineage>
</organism>
<dbReference type="VEuPathDB" id="FungiDB:CPSG_08565"/>
<dbReference type="eggNOG" id="ENOG502SNKK">
    <property type="taxonomic scope" value="Eukaryota"/>
</dbReference>
<keyword evidence="3" id="KW-1185">Reference proteome</keyword>
<feature type="domain" description="AB hydrolase-1" evidence="1">
    <location>
        <begin position="39"/>
        <end position="289"/>
    </location>
</feature>